<organism evidence="6 7">
    <name type="scientific">Linnemannia elongata AG-77</name>
    <dbReference type="NCBI Taxonomy" id="1314771"/>
    <lineage>
        <taxon>Eukaryota</taxon>
        <taxon>Fungi</taxon>
        <taxon>Fungi incertae sedis</taxon>
        <taxon>Mucoromycota</taxon>
        <taxon>Mortierellomycotina</taxon>
        <taxon>Mortierellomycetes</taxon>
        <taxon>Mortierellales</taxon>
        <taxon>Mortierellaceae</taxon>
        <taxon>Linnemannia</taxon>
    </lineage>
</organism>
<dbReference type="InterPro" id="IPR050562">
    <property type="entry name" value="FAD_mOase_fung"/>
</dbReference>
<dbReference type="Pfam" id="PF01494">
    <property type="entry name" value="FAD_binding_3"/>
    <property type="match status" value="2"/>
</dbReference>
<keyword evidence="7" id="KW-1185">Reference proteome</keyword>
<evidence type="ECO:0000259" key="5">
    <source>
        <dbReference type="Pfam" id="PF01494"/>
    </source>
</evidence>
<dbReference type="GO" id="GO:0004497">
    <property type="term" value="F:monooxygenase activity"/>
    <property type="evidence" value="ECO:0007669"/>
    <property type="project" value="InterPro"/>
</dbReference>
<reference evidence="6 7" key="1">
    <citation type="submission" date="2016-05" db="EMBL/GenBank/DDBJ databases">
        <title>Genome sequencing reveals origins of a unique bacterial endosymbiosis in the earliest lineages of terrestrial Fungi.</title>
        <authorList>
            <consortium name="DOE Joint Genome Institute"/>
            <person name="Uehling J."/>
            <person name="Gryganskyi A."/>
            <person name="Hameed K."/>
            <person name="Tschaplinski T."/>
            <person name="Misztal P."/>
            <person name="Wu S."/>
            <person name="Desiro A."/>
            <person name="Vande Pol N."/>
            <person name="Du Z.-Y."/>
            <person name="Zienkiewicz A."/>
            <person name="Zienkiewicz K."/>
            <person name="Morin E."/>
            <person name="Tisserant E."/>
            <person name="Splivallo R."/>
            <person name="Hainaut M."/>
            <person name="Henrissat B."/>
            <person name="Ohm R."/>
            <person name="Kuo A."/>
            <person name="Yan J."/>
            <person name="Lipzen A."/>
            <person name="Nolan M."/>
            <person name="Labutti K."/>
            <person name="Barry K."/>
            <person name="Goldstein A."/>
            <person name="Labbe J."/>
            <person name="Schadt C."/>
            <person name="Tuskan G."/>
            <person name="Grigoriev I."/>
            <person name="Martin F."/>
            <person name="Vilgalys R."/>
            <person name="Bonito G."/>
        </authorList>
    </citation>
    <scope>NUCLEOTIDE SEQUENCE [LARGE SCALE GENOMIC DNA]</scope>
    <source>
        <strain evidence="6 7">AG-77</strain>
    </source>
</reference>
<evidence type="ECO:0000313" key="7">
    <source>
        <dbReference type="Proteomes" id="UP000078512"/>
    </source>
</evidence>
<dbReference type="SUPFAM" id="SSF51905">
    <property type="entry name" value="FAD/NAD(P)-binding domain"/>
    <property type="match status" value="1"/>
</dbReference>
<dbReference type="InterPro" id="IPR036188">
    <property type="entry name" value="FAD/NAD-bd_sf"/>
</dbReference>
<dbReference type="PANTHER" id="PTHR47356">
    <property type="entry name" value="FAD-DEPENDENT MONOOXYGENASE ASQG-RELATED"/>
    <property type="match status" value="1"/>
</dbReference>
<proteinExistence type="inferred from homology"/>
<dbReference type="Gene3D" id="3.50.50.60">
    <property type="entry name" value="FAD/NAD(P)-binding domain"/>
    <property type="match status" value="1"/>
</dbReference>
<accession>A0A197KFZ1</accession>
<keyword evidence="3" id="KW-0274">FAD</keyword>
<evidence type="ECO:0000256" key="3">
    <source>
        <dbReference type="ARBA" id="ARBA00022827"/>
    </source>
</evidence>
<dbReference type="PRINTS" id="PR00420">
    <property type="entry name" value="RNGMNOXGNASE"/>
</dbReference>
<comment type="similarity">
    <text evidence="1">Belongs to the paxM FAD-dependent monooxygenase family.</text>
</comment>
<dbReference type="GO" id="GO:0071949">
    <property type="term" value="F:FAD binding"/>
    <property type="evidence" value="ECO:0007669"/>
    <property type="project" value="InterPro"/>
</dbReference>
<dbReference type="AlphaFoldDB" id="A0A197KFZ1"/>
<dbReference type="EMBL" id="KV442012">
    <property type="protein sequence ID" value="OAQ36073.1"/>
    <property type="molecule type" value="Genomic_DNA"/>
</dbReference>
<evidence type="ECO:0000256" key="4">
    <source>
        <dbReference type="ARBA" id="ARBA00023002"/>
    </source>
</evidence>
<dbReference type="Proteomes" id="UP000078512">
    <property type="component" value="Unassembled WGS sequence"/>
</dbReference>
<evidence type="ECO:0000256" key="2">
    <source>
        <dbReference type="ARBA" id="ARBA00022630"/>
    </source>
</evidence>
<feature type="domain" description="FAD-binding" evidence="5">
    <location>
        <begin position="5"/>
        <end position="168"/>
    </location>
</feature>
<keyword evidence="4" id="KW-0560">Oxidoreductase</keyword>
<protein>
    <submittedName>
        <fullName evidence="6">FAD/NAD(P)-binding domain-containing protein</fullName>
    </submittedName>
</protein>
<sequence>MASQMRVTIAGGGIGGLTLAIMLDAANIDYIILERSSSLKTLGSTIALNACALRLLEQLGLWNDIQKIAKPIAGFNIQHDDLSPIGKIDFSFGEKHYGYYAYVMARPALFELLKSRIPANKIKLRKQVVDLVESDTGVTCICEDGSQYKSDILVGADGAYSGVRESIYRCLKQQNKLPANDQEPMKLTHLSILGVSKALDPAIVPVTEDKHSWFQLMLFRNTRFSIWLAPIDGNRISWCYGGEIEPNPCTSLTTGVSGFWEWGPNKAHTMLDNIRHLPTTFGCTVGDIIGSTPKELISSVVLEEKFFETWHTKRVVLLGDACHKVLPFAGQGAIQAMLDGQCLVDLLHGLNENPTTADFENAFKTYHCERSGTARKAVIGSRLFGYFIDSKGAVAQWVRKITLNWMPQWCVKSITNWVMCHRPQLSFLPAIEDRGLYKAWR</sequence>
<gene>
    <name evidence="6" type="ORF">K457DRAFT_12591</name>
</gene>
<dbReference type="InterPro" id="IPR002938">
    <property type="entry name" value="FAD-bd"/>
</dbReference>
<feature type="domain" description="FAD-binding" evidence="5">
    <location>
        <begin position="297"/>
        <end position="378"/>
    </location>
</feature>
<dbReference type="PANTHER" id="PTHR47356:SF2">
    <property type="entry name" value="FAD-BINDING DOMAIN-CONTAINING PROTEIN-RELATED"/>
    <property type="match status" value="1"/>
</dbReference>
<evidence type="ECO:0000313" key="6">
    <source>
        <dbReference type="EMBL" id="OAQ36073.1"/>
    </source>
</evidence>
<name>A0A197KFZ1_9FUNG</name>
<evidence type="ECO:0000256" key="1">
    <source>
        <dbReference type="ARBA" id="ARBA00007992"/>
    </source>
</evidence>
<dbReference type="OrthoDB" id="655030at2759"/>
<dbReference type="STRING" id="1314771.A0A197KFZ1"/>
<keyword evidence="2" id="KW-0285">Flavoprotein</keyword>